<feature type="compositionally biased region" description="Basic and acidic residues" evidence="1">
    <location>
        <begin position="29"/>
        <end position="45"/>
    </location>
</feature>
<feature type="compositionally biased region" description="Basic residues" evidence="1">
    <location>
        <begin position="173"/>
        <end position="190"/>
    </location>
</feature>
<organism evidence="2 3">
    <name type="scientific">Carnegiea gigantea</name>
    <dbReference type="NCBI Taxonomy" id="171969"/>
    <lineage>
        <taxon>Eukaryota</taxon>
        <taxon>Viridiplantae</taxon>
        <taxon>Streptophyta</taxon>
        <taxon>Embryophyta</taxon>
        <taxon>Tracheophyta</taxon>
        <taxon>Spermatophyta</taxon>
        <taxon>Magnoliopsida</taxon>
        <taxon>eudicotyledons</taxon>
        <taxon>Gunneridae</taxon>
        <taxon>Pentapetalae</taxon>
        <taxon>Caryophyllales</taxon>
        <taxon>Cactineae</taxon>
        <taxon>Cactaceae</taxon>
        <taxon>Cactoideae</taxon>
        <taxon>Echinocereeae</taxon>
        <taxon>Carnegiea</taxon>
    </lineage>
</organism>
<dbReference type="AlphaFoldDB" id="A0A9Q1L2R5"/>
<name>A0A9Q1L2R5_9CARY</name>
<reference evidence="2" key="1">
    <citation type="submission" date="2022-04" db="EMBL/GenBank/DDBJ databases">
        <title>Carnegiea gigantea Genome sequencing and assembly v2.</title>
        <authorList>
            <person name="Copetti D."/>
            <person name="Sanderson M.J."/>
            <person name="Burquez A."/>
            <person name="Wojciechowski M.F."/>
        </authorList>
    </citation>
    <scope>NUCLEOTIDE SEQUENCE</scope>
    <source>
        <strain evidence="2">SGP5-SGP5p</strain>
        <tissue evidence="2">Aerial part</tissue>
    </source>
</reference>
<evidence type="ECO:0000313" key="2">
    <source>
        <dbReference type="EMBL" id="KAJ8453321.1"/>
    </source>
</evidence>
<evidence type="ECO:0000256" key="1">
    <source>
        <dbReference type="SAM" id="MobiDB-lite"/>
    </source>
</evidence>
<feature type="compositionally biased region" description="Polar residues" evidence="1">
    <location>
        <begin position="76"/>
        <end position="85"/>
    </location>
</feature>
<comment type="caution">
    <text evidence="2">The sequence shown here is derived from an EMBL/GenBank/DDBJ whole genome shotgun (WGS) entry which is preliminary data.</text>
</comment>
<dbReference type="Proteomes" id="UP001153076">
    <property type="component" value="Unassembled WGS sequence"/>
</dbReference>
<dbReference type="EMBL" id="JAKOGI010000001">
    <property type="protein sequence ID" value="KAJ8453321.1"/>
    <property type="molecule type" value="Genomic_DNA"/>
</dbReference>
<evidence type="ECO:0000313" key="3">
    <source>
        <dbReference type="Proteomes" id="UP001153076"/>
    </source>
</evidence>
<feature type="compositionally biased region" description="Basic and acidic residues" evidence="1">
    <location>
        <begin position="60"/>
        <end position="74"/>
    </location>
</feature>
<keyword evidence="3" id="KW-1185">Reference proteome</keyword>
<sequence>MHANDDEQNRPSLPPNYVSLADLQQRWLKQQEERRREKEKEKCEPQKPNPTHQYLTGGDDDAKQQERRREKEEQESGLQQRNLGQQDLIGVEDVKKKPQFRNSKNPNLYNRRPIRRNYRDRKWPMEHQLVRNNNPEPKQSKMEGDVMVAAEVDGGEGTSNDQVDGEQKSKVERKMHKKKMHKKKKKKKKMQNPATEEQNPAKNGECGEEREIEVKEGGELKPAMEVEEKLKKLYVKGRYWKVNGKSMKPARDGECGQERETEVKGSCEARVKPAMGNQTVEVEEKFNKLSVRGRGWRSNGRSRAVTEGPNRTYRAYGAGEHRGMRKMRSENGLVWVKKGEVPENTVSWCKFGGVVDKLQKITLNDWAMNQLVSNC</sequence>
<feature type="region of interest" description="Disordered" evidence="1">
    <location>
        <begin position="1"/>
        <end position="208"/>
    </location>
</feature>
<gene>
    <name evidence="2" type="ORF">Cgig2_008205</name>
</gene>
<proteinExistence type="predicted"/>
<feature type="compositionally biased region" description="Basic and acidic residues" evidence="1">
    <location>
        <begin position="120"/>
        <end position="129"/>
    </location>
</feature>
<protein>
    <submittedName>
        <fullName evidence="2">Uncharacterized protein</fullName>
    </submittedName>
</protein>
<feature type="compositionally biased region" description="Polar residues" evidence="1">
    <location>
        <begin position="192"/>
        <end position="201"/>
    </location>
</feature>
<accession>A0A9Q1L2R5</accession>